<dbReference type="STRING" id="463025.BAU08_22915"/>
<evidence type="ECO:0000313" key="6">
    <source>
        <dbReference type="Proteomes" id="UP000092213"/>
    </source>
</evidence>
<feature type="transmembrane region" description="Helical" evidence="1">
    <location>
        <begin position="154"/>
        <end position="175"/>
    </location>
</feature>
<proteinExistence type="predicted"/>
<dbReference type="EMBL" id="CP016171">
    <property type="protein sequence ID" value="ANN75001.1"/>
    <property type="molecule type" value="Genomic_DNA"/>
</dbReference>
<keyword evidence="1" id="KW-1133">Transmembrane helix</keyword>
<keyword evidence="1" id="KW-0812">Transmembrane</keyword>
<dbReference type="InterPro" id="IPR012312">
    <property type="entry name" value="Hemerythrin-like"/>
</dbReference>
<evidence type="ECO:0000256" key="1">
    <source>
        <dbReference type="SAM" id="Phobius"/>
    </source>
</evidence>
<evidence type="ECO:0000313" key="3">
    <source>
        <dbReference type="EMBL" id="ANN69851.1"/>
    </source>
</evidence>
<dbReference type="Proteomes" id="UP000091897">
    <property type="component" value="Chromosome"/>
</dbReference>
<dbReference type="KEGG" id="bbro:BAU06_22385"/>
<dbReference type="RefSeq" id="WP_066359575.1">
    <property type="nucleotide sequence ID" value="NZ_CBCSFJ010000004.1"/>
</dbReference>
<protein>
    <submittedName>
        <fullName evidence="4">Cation-binding protein</fullName>
    </submittedName>
</protein>
<name>A0A193G6B5_9BORD</name>
<evidence type="ECO:0000313" key="5">
    <source>
        <dbReference type="Proteomes" id="UP000091897"/>
    </source>
</evidence>
<dbReference type="PANTHER" id="PTHR35585:SF1">
    <property type="entry name" value="HHE DOMAIN PROTEIN (AFU_ORTHOLOGUE AFUA_4G00730)"/>
    <property type="match status" value="1"/>
</dbReference>
<gene>
    <name evidence="3" type="ORF">BAU06_22385</name>
    <name evidence="4" type="ORF">BAU08_22915</name>
</gene>
<reference evidence="5 6" key="1">
    <citation type="submission" date="2016-06" db="EMBL/GenBank/DDBJ databases">
        <title>Complete genome sequences of Bordetella bronchialis and Bordetella flabilis.</title>
        <authorList>
            <person name="LiPuma J.J."/>
            <person name="Spilker T."/>
        </authorList>
    </citation>
    <scope>NUCLEOTIDE SEQUENCE [LARGE SCALE GENOMIC DNA]</scope>
    <source>
        <strain evidence="4 6">AU17976</strain>
        <strain evidence="3 5">AU3182</strain>
    </source>
</reference>
<dbReference type="Gene3D" id="1.20.120.520">
    <property type="entry name" value="nmb1532 protein domain like"/>
    <property type="match status" value="1"/>
</dbReference>
<accession>A0A193G6B5</accession>
<keyword evidence="1" id="KW-0472">Membrane</keyword>
<dbReference type="Pfam" id="PF01814">
    <property type="entry name" value="Hemerythrin"/>
    <property type="match status" value="1"/>
</dbReference>
<dbReference type="Proteomes" id="UP000092213">
    <property type="component" value="Chromosome"/>
</dbReference>
<organism evidence="4 6">
    <name type="scientific">Bordetella bronchialis</name>
    <dbReference type="NCBI Taxonomy" id="463025"/>
    <lineage>
        <taxon>Bacteria</taxon>
        <taxon>Pseudomonadati</taxon>
        <taxon>Pseudomonadota</taxon>
        <taxon>Betaproteobacteria</taxon>
        <taxon>Burkholderiales</taxon>
        <taxon>Alcaligenaceae</taxon>
        <taxon>Bordetella</taxon>
    </lineage>
</organism>
<dbReference type="AlphaFoldDB" id="A0A193G6B5"/>
<feature type="domain" description="Hemerythrin-like" evidence="2">
    <location>
        <begin position="2"/>
        <end position="112"/>
    </location>
</feature>
<evidence type="ECO:0000259" key="2">
    <source>
        <dbReference type="Pfam" id="PF01814"/>
    </source>
</evidence>
<keyword evidence="5" id="KW-1185">Reference proteome</keyword>
<sequence length="176" mass="20087">MIRLDHTHVLSTFHRYHEDLPASRKAGLVGVICTALEIHATLEEEIFYPAVRAVTDNEVLRKSVPEHMEMRRLIDELRTMTPDDPRYDETLMALMRDVIHHVADEETVVLPEAERRFSEARLQELGREMTRRRLQLACPRTGQIARDMARGMPMATFTLGALAVLAMGCAVRAALR</sequence>
<dbReference type="EMBL" id="CP016170">
    <property type="protein sequence ID" value="ANN69851.1"/>
    <property type="molecule type" value="Genomic_DNA"/>
</dbReference>
<evidence type="ECO:0000313" key="4">
    <source>
        <dbReference type="EMBL" id="ANN75001.1"/>
    </source>
</evidence>
<dbReference type="PANTHER" id="PTHR35585">
    <property type="entry name" value="HHE DOMAIN PROTEIN (AFU_ORTHOLOGUE AFUA_4G00730)"/>
    <property type="match status" value="1"/>
</dbReference>